<dbReference type="Proteomes" id="UP001558613">
    <property type="component" value="Unassembled WGS sequence"/>
</dbReference>
<dbReference type="PANTHER" id="PTHR11686:SF56">
    <property type="entry name" value="GLUTATHIONE HYDROLASE 1 PROENZYME-RELATED"/>
    <property type="match status" value="1"/>
</dbReference>
<organism evidence="2 3">
    <name type="scientific">Cirrhinus molitorella</name>
    <name type="common">mud carp</name>
    <dbReference type="NCBI Taxonomy" id="172907"/>
    <lineage>
        <taxon>Eukaryota</taxon>
        <taxon>Metazoa</taxon>
        <taxon>Chordata</taxon>
        <taxon>Craniata</taxon>
        <taxon>Vertebrata</taxon>
        <taxon>Euteleostomi</taxon>
        <taxon>Actinopterygii</taxon>
        <taxon>Neopterygii</taxon>
        <taxon>Teleostei</taxon>
        <taxon>Ostariophysi</taxon>
        <taxon>Cypriniformes</taxon>
        <taxon>Cyprinidae</taxon>
        <taxon>Labeoninae</taxon>
        <taxon>Labeonini</taxon>
        <taxon>Cirrhinus</taxon>
    </lineage>
</organism>
<gene>
    <name evidence="2" type="ORF">QQF64_023889</name>
</gene>
<comment type="caution">
    <text evidence="2">The sequence shown here is derived from an EMBL/GenBank/DDBJ whole genome shotgun (WGS) entry which is preliminary data.</text>
</comment>
<reference evidence="2 3" key="1">
    <citation type="submission" date="2023-09" db="EMBL/GenBank/DDBJ databases">
        <authorList>
            <person name="Wang M."/>
        </authorList>
    </citation>
    <scope>NUCLEOTIDE SEQUENCE [LARGE SCALE GENOMIC DNA]</scope>
    <source>
        <strain evidence="2">GT-2023</strain>
        <tissue evidence="2">Liver</tissue>
    </source>
</reference>
<sequence length="140" mass="15325">NILQRNGSAVDAAIAALLCLSVINPHSSGIGGGVVFNIYNASTGKLETINARETAPKNASENMFGEYPNKTREENPELFIAVPGELRGYEMAHQKYGRLPWRELFKPSIELAKNGFPIGKALAEAINETRKIILNDTALW</sequence>
<evidence type="ECO:0000256" key="1">
    <source>
        <dbReference type="ARBA" id="ARBA00023180"/>
    </source>
</evidence>
<protein>
    <submittedName>
        <fullName evidence="2">Uncharacterized protein</fullName>
    </submittedName>
</protein>
<dbReference type="Pfam" id="PF01019">
    <property type="entry name" value="G_glu_transpept"/>
    <property type="match status" value="1"/>
</dbReference>
<evidence type="ECO:0000313" key="2">
    <source>
        <dbReference type="EMBL" id="KAL1277216.1"/>
    </source>
</evidence>
<feature type="non-terminal residue" evidence="2">
    <location>
        <position position="1"/>
    </location>
</feature>
<dbReference type="SUPFAM" id="SSF56235">
    <property type="entry name" value="N-terminal nucleophile aminohydrolases (Ntn hydrolases)"/>
    <property type="match status" value="1"/>
</dbReference>
<dbReference type="PRINTS" id="PR01210">
    <property type="entry name" value="GGTRANSPTASE"/>
</dbReference>
<evidence type="ECO:0000313" key="3">
    <source>
        <dbReference type="Proteomes" id="UP001558613"/>
    </source>
</evidence>
<keyword evidence="3" id="KW-1185">Reference proteome</keyword>
<dbReference type="PANTHER" id="PTHR11686">
    <property type="entry name" value="GAMMA GLUTAMYL TRANSPEPTIDASE"/>
    <property type="match status" value="1"/>
</dbReference>
<accession>A0ABR3NK99</accession>
<dbReference type="EMBL" id="JAYMGO010000003">
    <property type="protein sequence ID" value="KAL1277216.1"/>
    <property type="molecule type" value="Genomic_DNA"/>
</dbReference>
<dbReference type="InterPro" id="IPR029055">
    <property type="entry name" value="Ntn_hydrolases_N"/>
</dbReference>
<name>A0ABR3NK99_9TELE</name>
<proteinExistence type="predicted"/>
<keyword evidence="1" id="KW-0325">Glycoprotein</keyword>
<dbReference type="InterPro" id="IPR000101">
    <property type="entry name" value="GGT_peptidase"/>
</dbReference>